<protein>
    <submittedName>
        <fullName evidence="2">Uncharacterized protein</fullName>
    </submittedName>
</protein>
<dbReference type="AlphaFoldDB" id="A0A6A6AFV8"/>
<accession>A0A6A6AFV8</accession>
<name>A0A6A6AFV8_9PLEO</name>
<dbReference type="OrthoDB" id="3848087at2759"/>
<proteinExistence type="predicted"/>
<organism evidence="2 3">
    <name type="scientific">Dothidotthia symphoricarpi CBS 119687</name>
    <dbReference type="NCBI Taxonomy" id="1392245"/>
    <lineage>
        <taxon>Eukaryota</taxon>
        <taxon>Fungi</taxon>
        <taxon>Dikarya</taxon>
        <taxon>Ascomycota</taxon>
        <taxon>Pezizomycotina</taxon>
        <taxon>Dothideomycetes</taxon>
        <taxon>Pleosporomycetidae</taxon>
        <taxon>Pleosporales</taxon>
        <taxon>Dothidotthiaceae</taxon>
        <taxon>Dothidotthia</taxon>
    </lineage>
</organism>
<keyword evidence="3" id="KW-1185">Reference proteome</keyword>
<dbReference type="GeneID" id="54410838"/>
<feature type="compositionally biased region" description="Basic and acidic residues" evidence="1">
    <location>
        <begin position="21"/>
        <end position="44"/>
    </location>
</feature>
<dbReference type="RefSeq" id="XP_033524382.1">
    <property type="nucleotide sequence ID" value="XM_033670406.1"/>
</dbReference>
<dbReference type="Proteomes" id="UP000799771">
    <property type="component" value="Unassembled WGS sequence"/>
</dbReference>
<sequence length="278" mass="31756">MHMSQMALLTPSTISRAKYIKRSEQPPTGKEKRFEQPLKKRSIEKQAPNTSLGVSEAFFTPVNVVGIYSLELDTLTIKLEDSTTFSIAFQTYPEKSLYNPDNRHFELLVDEVALYDHEMPDGTVTRAWRLQARDIHQAGAEPVDLFTMHASNLARDQGVNIIIEDVCDRLEHGKVVALGQIKVDIMNRAPVELDVDVWKRIEVQSGSLASHSLIYVLINTVSLDILKLEFNSTWNLLTRGFNLDGERKSTWTRYFYNRMAVVYTDTSVHETWPPVVWA</sequence>
<feature type="region of interest" description="Disordered" evidence="1">
    <location>
        <begin position="18"/>
        <end position="47"/>
    </location>
</feature>
<evidence type="ECO:0000313" key="2">
    <source>
        <dbReference type="EMBL" id="KAF2129995.1"/>
    </source>
</evidence>
<dbReference type="EMBL" id="ML977505">
    <property type="protein sequence ID" value="KAF2129995.1"/>
    <property type="molecule type" value="Genomic_DNA"/>
</dbReference>
<reference evidence="2" key="1">
    <citation type="journal article" date="2020" name="Stud. Mycol.">
        <title>101 Dothideomycetes genomes: a test case for predicting lifestyles and emergence of pathogens.</title>
        <authorList>
            <person name="Haridas S."/>
            <person name="Albert R."/>
            <person name="Binder M."/>
            <person name="Bloem J."/>
            <person name="Labutti K."/>
            <person name="Salamov A."/>
            <person name="Andreopoulos B."/>
            <person name="Baker S."/>
            <person name="Barry K."/>
            <person name="Bills G."/>
            <person name="Bluhm B."/>
            <person name="Cannon C."/>
            <person name="Castanera R."/>
            <person name="Culley D."/>
            <person name="Daum C."/>
            <person name="Ezra D."/>
            <person name="Gonzalez J."/>
            <person name="Henrissat B."/>
            <person name="Kuo A."/>
            <person name="Liang C."/>
            <person name="Lipzen A."/>
            <person name="Lutzoni F."/>
            <person name="Magnuson J."/>
            <person name="Mondo S."/>
            <person name="Nolan M."/>
            <person name="Ohm R."/>
            <person name="Pangilinan J."/>
            <person name="Park H.-J."/>
            <person name="Ramirez L."/>
            <person name="Alfaro M."/>
            <person name="Sun H."/>
            <person name="Tritt A."/>
            <person name="Yoshinaga Y."/>
            <person name="Zwiers L.-H."/>
            <person name="Turgeon B."/>
            <person name="Goodwin S."/>
            <person name="Spatafora J."/>
            <person name="Crous P."/>
            <person name="Grigoriev I."/>
        </authorList>
    </citation>
    <scope>NUCLEOTIDE SEQUENCE</scope>
    <source>
        <strain evidence="2">CBS 119687</strain>
    </source>
</reference>
<gene>
    <name evidence="2" type="ORF">P153DRAFT_385228</name>
</gene>
<evidence type="ECO:0000313" key="3">
    <source>
        <dbReference type="Proteomes" id="UP000799771"/>
    </source>
</evidence>
<evidence type="ECO:0000256" key="1">
    <source>
        <dbReference type="SAM" id="MobiDB-lite"/>
    </source>
</evidence>